<evidence type="ECO:0000256" key="1">
    <source>
        <dbReference type="SAM" id="Phobius"/>
    </source>
</evidence>
<keyword evidence="1" id="KW-0472">Membrane</keyword>
<dbReference type="EMBL" id="CAFBMB010000033">
    <property type="protein sequence ID" value="CAB4894595.1"/>
    <property type="molecule type" value="Genomic_DNA"/>
</dbReference>
<feature type="transmembrane region" description="Helical" evidence="1">
    <location>
        <begin position="329"/>
        <end position="347"/>
    </location>
</feature>
<name>A0A6J7FMI9_9ZZZZ</name>
<sequence>MISRAREFVRVFRRPLLVAAAALSLLGSLSMWALASPVGASPDEDFHLPSIWCGHGVQVGLCEKASSEGAVAVPRAIVVASACYAFHPKQNASCTINLPTDLIETSRSNADNAYPPVYYWVTSWFVTDNVEASVIRIRVFNAVVLSVLIGATVIALGRRRGSLLMWSAALTLVPLGMFLIPSVNPSSWAITSSIVVFFSTLGVMTERTRWRLIVLSTLGVLAALIGAGSRSDSAIYSVIATAAALMVSWPAARLHWQRLWLPAVIGTVSVALFLSARQGTADLAAASQPPENLGQAIQLAVANLAAMPSLWAGALGLTGLGWLDTAMPGIVWVSMCFIVFGILFVSLTNLTRKTGVAMGLVFSALVAIPLYVLVRNGNLVGANVQPRYIYPLIIMLVTLAVVSLAKKVRLTALPLWIIVGLLTLANSVAIHVNMQRYIVGTGHPSFNLDASPAWWWTSGPTPMTVWAISTILFGIFATLSTYFVAEFLSLSGLRFARGTTQKSSAISEI</sequence>
<feature type="transmembrane region" description="Helical" evidence="1">
    <location>
        <begin position="210"/>
        <end position="228"/>
    </location>
</feature>
<feature type="transmembrane region" description="Helical" evidence="1">
    <location>
        <begin position="463"/>
        <end position="485"/>
    </location>
</feature>
<feature type="transmembrane region" description="Helical" evidence="1">
    <location>
        <begin position="259"/>
        <end position="276"/>
    </location>
</feature>
<reference evidence="2" key="1">
    <citation type="submission" date="2020-05" db="EMBL/GenBank/DDBJ databases">
        <authorList>
            <person name="Chiriac C."/>
            <person name="Salcher M."/>
            <person name="Ghai R."/>
            <person name="Kavagutti S V."/>
        </authorList>
    </citation>
    <scope>NUCLEOTIDE SEQUENCE</scope>
</reference>
<feature type="transmembrane region" description="Helical" evidence="1">
    <location>
        <begin position="388"/>
        <end position="405"/>
    </location>
</feature>
<feature type="transmembrane region" description="Helical" evidence="1">
    <location>
        <begin position="163"/>
        <end position="180"/>
    </location>
</feature>
<accession>A0A6J7FMI9</accession>
<feature type="transmembrane region" description="Helical" evidence="1">
    <location>
        <begin position="412"/>
        <end position="432"/>
    </location>
</feature>
<feature type="transmembrane region" description="Helical" evidence="1">
    <location>
        <begin position="354"/>
        <end position="373"/>
    </location>
</feature>
<gene>
    <name evidence="2" type="ORF">UFOPK3516_00614</name>
</gene>
<feature type="transmembrane region" description="Helical" evidence="1">
    <location>
        <begin position="186"/>
        <end position="203"/>
    </location>
</feature>
<dbReference type="InterPro" id="IPR018674">
    <property type="entry name" value="DUF2142_membrane"/>
</dbReference>
<keyword evidence="1" id="KW-0812">Transmembrane</keyword>
<feature type="transmembrane region" description="Helical" evidence="1">
    <location>
        <begin position="135"/>
        <end position="156"/>
    </location>
</feature>
<organism evidence="2">
    <name type="scientific">freshwater metagenome</name>
    <dbReference type="NCBI Taxonomy" id="449393"/>
    <lineage>
        <taxon>unclassified sequences</taxon>
        <taxon>metagenomes</taxon>
        <taxon>ecological metagenomes</taxon>
    </lineage>
</organism>
<evidence type="ECO:0000313" key="2">
    <source>
        <dbReference type="EMBL" id="CAB4894595.1"/>
    </source>
</evidence>
<keyword evidence="1" id="KW-1133">Transmembrane helix</keyword>
<protein>
    <submittedName>
        <fullName evidence="2">Unannotated protein</fullName>
    </submittedName>
</protein>
<dbReference type="AlphaFoldDB" id="A0A6J7FMI9"/>
<proteinExistence type="predicted"/>
<feature type="transmembrane region" description="Helical" evidence="1">
    <location>
        <begin position="234"/>
        <end position="252"/>
    </location>
</feature>
<dbReference type="Pfam" id="PF09913">
    <property type="entry name" value="DUF2142"/>
    <property type="match status" value="1"/>
</dbReference>